<evidence type="ECO:0000313" key="4">
    <source>
        <dbReference type="RefSeq" id="XP_027098956.1"/>
    </source>
</evidence>
<evidence type="ECO:0000313" key="3">
    <source>
        <dbReference type="Proteomes" id="UP001652660"/>
    </source>
</evidence>
<protein>
    <recommendedName>
        <fullName evidence="2">CCHC-type domain-containing protein</fullName>
    </recommendedName>
</protein>
<keyword evidence="1" id="KW-0479">Metal-binding</keyword>
<evidence type="ECO:0000256" key="1">
    <source>
        <dbReference type="PROSITE-ProRule" id="PRU00047"/>
    </source>
</evidence>
<dbReference type="AlphaFoldDB" id="A0A6P6V8B9"/>
<keyword evidence="1" id="KW-0863">Zinc-finger</keyword>
<dbReference type="Pfam" id="PF14111">
    <property type="entry name" value="DUF4283"/>
    <property type="match status" value="1"/>
</dbReference>
<dbReference type="Pfam" id="PF14392">
    <property type="entry name" value="zf-CCHC_4"/>
    <property type="match status" value="1"/>
</dbReference>
<dbReference type="GeneID" id="113718240"/>
<dbReference type="InterPro" id="IPR025836">
    <property type="entry name" value="Zn_knuckle_CX2CX4HX4C"/>
</dbReference>
<proteinExistence type="predicted"/>
<gene>
    <name evidence="4" type="primary">LOC113718240</name>
</gene>
<organism evidence="3 4">
    <name type="scientific">Coffea arabica</name>
    <name type="common">Arabian coffee</name>
    <dbReference type="NCBI Taxonomy" id="13443"/>
    <lineage>
        <taxon>Eukaryota</taxon>
        <taxon>Viridiplantae</taxon>
        <taxon>Streptophyta</taxon>
        <taxon>Embryophyta</taxon>
        <taxon>Tracheophyta</taxon>
        <taxon>Spermatophyta</taxon>
        <taxon>Magnoliopsida</taxon>
        <taxon>eudicotyledons</taxon>
        <taxon>Gunneridae</taxon>
        <taxon>Pentapetalae</taxon>
        <taxon>asterids</taxon>
        <taxon>lamiids</taxon>
        <taxon>Gentianales</taxon>
        <taxon>Rubiaceae</taxon>
        <taxon>Ixoroideae</taxon>
        <taxon>Gardenieae complex</taxon>
        <taxon>Bertiereae - Coffeeae clade</taxon>
        <taxon>Coffeeae</taxon>
        <taxon>Coffea</taxon>
    </lineage>
</organism>
<dbReference type="PROSITE" id="PS50158">
    <property type="entry name" value="ZF_CCHC"/>
    <property type="match status" value="1"/>
</dbReference>
<dbReference type="PANTHER" id="PTHR31286">
    <property type="entry name" value="GLYCINE-RICH CELL WALL STRUCTURAL PROTEIN 1.8-LIKE"/>
    <property type="match status" value="1"/>
</dbReference>
<reference evidence="4" key="2">
    <citation type="submission" date="2025-08" db="UniProtKB">
        <authorList>
            <consortium name="RefSeq"/>
        </authorList>
    </citation>
    <scope>IDENTIFICATION</scope>
    <source>
        <tissue evidence="4">Leaves</tissue>
    </source>
</reference>
<dbReference type="InterPro" id="IPR040256">
    <property type="entry name" value="At4g02000-like"/>
</dbReference>
<dbReference type="PANTHER" id="PTHR31286:SF178">
    <property type="entry name" value="DUF4283 DOMAIN-CONTAINING PROTEIN"/>
    <property type="match status" value="1"/>
</dbReference>
<dbReference type="RefSeq" id="XP_027098956.1">
    <property type="nucleotide sequence ID" value="XM_027243155.1"/>
</dbReference>
<dbReference type="GO" id="GO:0003676">
    <property type="term" value="F:nucleic acid binding"/>
    <property type="evidence" value="ECO:0007669"/>
    <property type="project" value="InterPro"/>
</dbReference>
<dbReference type="InterPro" id="IPR025558">
    <property type="entry name" value="DUF4283"/>
</dbReference>
<reference evidence="3" key="1">
    <citation type="journal article" date="2025" name="Foods">
        <title>Unveiling the Microbial Signatures of Arabica Coffee Cherries: Insights into Ripeness Specific Diversity, Functional Traits, and Implications for Quality and Safety.</title>
        <authorList>
            <consortium name="RefSeq"/>
            <person name="Tenea G.N."/>
            <person name="Cifuentes V."/>
            <person name="Reyes P."/>
            <person name="Cevallos-Vallejos M."/>
        </authorList>
    </citation>
    <scope>NUCLEOTIDE SEQUENCE [LARGE SCALE GENOMIC DNA]</scope>
</reference>
<sequence>MAKELVEIMQNFTLSSKGRGSTYLDLGDVDDGIMDCQDSLIGKIKGEKIANFTGVKKFVTVAWSYPKGLEVIELWPNLFQFTIPDAQDKERIWLRGPRVTDNQILVLREWEIGIEENDSAFNLAPLCVQFWNLPLHWLTKSVEKKIGAIFDEVKDVIIQQTGGKEGKHMKILVQADISQPLLRGTTVQMNGVNKWLSFRYEKCSDFCYSCGIIGHSERNCKEPAVVKSGQHQNQYGPWLRAVSSKGSPQKENNPKI</sequence>
<evidence type="ECO:0000259" key="2">
    <source>
        <dbReference type="PROSITE" id="PS50158"/>
    </source>
</evidence>
<keyword evidence="1" id="KW-0862">Zinc</keyword>
<dbReference type="OrthoDB" id="1707487at2759"/>
<keyword evidence="3" id="KW-1185">Reference proteome</keyword>
<feature type="domain" description="CCHC-type" evidence="2">
    <location>
        <begin position="207"/>
        <end position="222"/>
    </location>
</feature>
<name>A0A6P6V8B9_COFAR</name>
<dbReference type="GO" id="GO:0008270">
    <property type="term" value="F:zinc ion binding"/>
    <property type="evidence" value="ECO:0007669"/>
    <property type="project" value="UniProtKB-KW"/>
</dbReference>
<dbReference type="Proteomes" id="UP001652660">
    <property type="component" value="Chromosome 11e"/>
</dbReference>
<accession>A0A6P6V8B9</accession>
<dbReference type="InterPro" id="IPR001878">
    <property type="entry name" value="Znf_CCHC"/>
</dbReference>